<dbReference type="PANTHER" id="PTHR42922">
    <property type="entry name" value="PHOSPHATE TRANSPORT SYSTEM PERMEASE PROTEIN PSTA"/>
    <property type="match status" value="1"/>
</dbReference>
<feature type="compositionally biased region" description="Basic and acidic residues" evidence="5">
    <location>
        <begin position="197"/>
        <end position="212"/>
    </location>
</feature>
<proteinExistence type="predicted"/>
<sequence>MTTTTAPEPTPVRLSESLSKPSAGRSLKASVMAVLVTLAFVVALIPLAWILWTVVSKGYHLLLSADWWANSQRGVTSRRVGGGAYHAIVGTLEQALVTAVIAVPIGVMTAVYLVEYGRGKLAKAVAFMVDILTGIPSIVAALFVYALWVGVLGFDRVGFAVSLALVLLMIPVIVRSTEEMLKLVPNEPARGVVRARRAEVEDHREHRPADRVLRHHHRCAARPGPRHGRDGAAADPRPLLEVHQHQPVRRLHGRPADHDQPGPHRGPAAGDRPGVGRGAHARAPGHGPEPAGAPRRALHSVAK</sequence>
<accession>A0ABQ6JJ21</accession>
<dbReference type="PANTHER" id="PTHR42922:SF1">
    <property type="entry name" value="PHOSPHATE TRANSPORT SYSTEM PERMEASE PROTEIN PSTA"/>
    <property type="match status" value="1"/>
</dbReference>
<dbReference type="Gene3D" id="1.10.3720.10">
    <property type="entry name" value="MetI-like"/>
    <property type="match status" value="1"/>
</dbReference>
<feature type="compositionally biased region" description="Low complexity" evidence="5">
    <location>
        <begin position="281"/>
        <end position="295"/>
    </location>
</feature>
<reference evidence="8" key="1">
    <citation type="journal article" date="2019" name="Int. J. Syst. Evol. Microbiol.">
        <title>The Global Catalogue of Microorganisms (GCM) 10K type strain sequencing project: providing services to taxonomists for standard genome sequencing and annotation.</title>
        <authorList>
            <consortium name="The Broad Institute Genomics Platform"/>
            <consortium name="The Broad Institute Genome Sequencing Center for Infectious Disease"/>
            <person name="Wu L."/>
            <person name="Ma J."/>
        </authorList>
    </citation>
    <scope>NUCLEOTIDE SEQUENCE [LARGE SCALE GENOMIC DNA]</scope>
    <source>
        <strain evidence="8">NBRC 108730</strain>
    </source>
</reference>
<dbReference type="InterPro" id="IPR051408">
    <property type="entry name" value="Phosphate_transprt_permease"/>
</dbReference>
<comment type="subcellular location">
    <subcellularLocation>
        <location evidence="1">Membrane</location>
        <topology evidence="1">Multi-pass membrane protein</topology>
    </subcellularLocation>
</comment>
<dbReference type="EMBL" id="BSUZ01000001">
    <property type="protein sequence ID" value="GMA87556.1"/>
    <property type="molecule type" value="Genomic_DNA"/>
</dbReference>
<dbReference type="CDD" id="cd06261">
    <property type="entry name" value="TM_PBP2"/>
    <property type="match status" value="1"/>
</dbReference>
<keyword evidence="4 6" id="KW-0472">Membrane</keyword>
<evidence type="ECO:0000313" key="7">
    <source>
        <dbReference type="EMBL" id="GMA87556.1"/>
    </source>
</evidence>
<evidence type="ECO:0000256" key="5">
    <source>
        <dbReference type="SAM" id="MobiDB-lite"/>
    </source>
</evidence>
<evidence type="ECO:0000256" key="6">
    <source>
        <dbReference type="SAM" id="Phobius"/>
    </source>
</evidence>
<feature type="transmembrane region" description="Helical" evidence="6">
    <location>
        <begin position="126"/>
        <end position="151"/>
    </location>
</feature>
<evidence type="ECO:0000256" key="1">
    <source>
        <dbReference type="ARBA" id="ARBA00004141"/>
    </source>
</evidence>
<dbReference type="SUPFAM" id="SSF161098">
    <property type="entry name" value="MetI-like"/>
    <property type="match status" value="1"/>
</dbReference>
<name>A0ABQ6JJ21_9ACTN</name>
<feature type="transmembrane region" description="Helical" evidence="6">
    <location>
        <begin position="95"/>
        <end position="114"/>
    </location>
</feature>
<evidence type="ECO:0000313" key="8">
    <source>
        <dbReference type="Proteomes" id="UP001157017"/>
    </source>
</evidence>
<evidence type="ECO:0000256" key="4">
    <source>
        <dbReference type="ARBA" id="ARBA00023136"/>
    </source>
</evidence>
<feature type="region of interest" description="Disordered" evidence="5">
    <location>
        <begin position="197"/>
        <end position="234"/>
    </location>
</feature>
<protein>
    <recommendedName>
        <fullName evidence="9">ABC transmembrane type-1 domain-containing protein</fullName>
    </recommendedName>
</protein>
<evidence type="ECO:0000256" key="3">
    <source>
        <dbReference type="ARBA" id="ARBA00022989"/>
    </source>
</evidence>
<feature type="region of interest" description="Disordered" evidence="5">
    <location>
        <begin position="250"/>
        <end position="303"/>
    </location>
</feature>
<feature type="transmembrane region" description="Helical" evidence="6">
    <location>
        <begin position="29"/>
        <end position="52"/>
    </location>
</feature>
<evidence type="ECO:0008006" key="9">
    <source>
        <dbReference type="Google" id="ProtNLM"/>
    </source>
</evidence>
<keyword evidence="8" id="KW-1185">Reference proteome</keyword>
<gene>
    <name evidence="7" type="ORF">GCM10025868_28060</name>
</gene>
<organism evidence="7 8">
    <name type="scientific">Angustibacter aerolatus</name>
    <dbReference type="NCBI Taxonomy" id="1162965"/>
    <lineage>
        <taxon>Bacteria</taxon>
        <taxon>Bacillati</taxon>
        <taxon>Actinomycetota</taxon>
        <taxon>Actinomycetes</taxon>
        <taxon>Kineosporiales</taxon>
        <taxon>Kineosporiaceae</taxon>
    </lineage>
</organism>
<comment type="caution">
    <text evidence="7">The sequence shown here is derived from an EMBL/GenBank/DDBJ whole genome shotgun (WGS) entry which is preliminary data.</text>
</comment>
<feature type="compositionally biased region" description="Basic residues" evidence="5">
    <location>
        <begin position="213"/>
        <end position="226"/>
    </location>
</feature>
<keyword evidence="2 6" id="KW-0812">Transmembrane</keyword>
<dbReference type="InterPro" id="IPR000515">
    <property type="entry name" value="MetI-like"/>
</dbReference>
<feature type="transmembrane region" description="Helical" evidence="6">
    <location>
        <begin position="157"/>
        <end position="174"/>
    </location>
</feature>
<evidence type="ECO:0000256" key="2">
    <source>
        <dbReference type="ARBA" id="ARBA00022692"/>
    </source>
</evidence>
<dbReference type="InterPro" id="IPR035906">
    <property type="entry name" value="MetI-like_sf"/>
</dbReference>
<dbReference type="Proteomes" id="UP001157017">
    <property type="component" value="Unassembled WGS sequence"/>
</dbReference>
<keyword evidence="3 6" id="KW-1133">Transmembrane helix</keyword>